<keyword evidence="10" id="KW-1185">Reference proteome</keyword>
<dbReference type="CDD" id="cd17320">
    <property type="entry name" value="MFS_MdfA_MDR_like"/>
    <property type="match status" value="1"/>
</dbReference>
<dbReference type="SUPFAM" id="SSF103473">
    <property type="entry name" value="MFS general substrate transporter"/>
    <property type="match status" value="1"/>
</dbReference>
<protein>
    <submittedName>
        <fullName evidence="9">Multidrug effflux MFS transporter</fullName>
    </submittedName>
</protein>
<keyword evidence="2" id="KW-0813">Transport</keyword>
<feature type="transmembrane region" description="Helical" evidence="8">
    <location>
        <begin position="102"/>
        <end position="123"/>
    </location>
</feature>
<comment type="subcellular location">
    <subcellularLocation>
        <location evidence="1">Cell membrane</location>
        <topology evidence="1">Multi-pass membrane protein</topology>
    </subcellularLocation>
</comment>
<organism evidence="9 10">
    <name type="scientific">Saxibacter everestensis</name>
    <dbReference type="NCBI Taxonomy" id="2909229"/>
    <lineage>
        <taxon>Bacteria</taxon>
        <taxon>Bacillati</taxon>
        <taxon>Actinomycetota</taxon>
        <taxon>Actinomycetes</taxon>
        <taxon>Micrococcales</taxon>
        <taxon>Brevibacteriaceae</taxon>
        <taxon>Saxibacter</taxon>
    </lineage>
</organism>
<evidence type="ECO:0000256" key="6">
    <source>
        <dbReference type="ARBA" id="ARBA00023136"/>
    </source>
</evidence>
<feature type="compositionally biased region" description="Basic and acidic residues" evidence="7">
    <location>
        <begin position="1"/>
        <end position="11"/>
    </location>
</feature>
<feature type="transmembrane region" description="Helical" evidence="8">
    <location>
        <begin position="364"/>
        <end position="384"/>
    </location>
</feature>
<gene>
    <name evidence="9" type="ORF">LWF01_18480</name>
</gene>
<feature type="transmembrane region" description="Helical" evidence="8">
    <location>
        <begin position="396"/>
        <end position="421"/>
    </location>
</feature>
<dbReference type="PANTHER" id="PTHR43124">
    <property type="entry name" value="PURINE EFFLUX PUMP PBUE"/>
    <property type="match status" value="1"/>
</dbReference>
<evidence type="ECO:0000256" key="7">
    <source>
        <dbReference type="SAM" id="MobiDB-lite"/>
    </source>
</evidence>
<keyword evidence="6 8" id="KW-0472">Membrane</keyword>
<proteinExistence type="predicted"/>
<dbReference type="EMBL" id="CP090958">
    <property type="protein sequence ID" value="WGW12044.1"/>
    <property type="molecule type" value="Genomic_DNA"/>
</dbReference>
<keyword evidence="5 8" id="KW-1133">Transmembrane helix</keyword>
<dbReference type="InterPro" id="IPR011701">
    <property type="entry name" value="MFS"/>
</dbReference>
<sequence length="467" mass="48263">MTLPPRADKAPSTEADDNETPDVAITAATGEAQPAPEVRPTVEAQARAEAQPAHEVRPHGVARPSAGRLLLFGALTAIGPLTIDMYLAAFPAVTEDLGTTEAVVQLTLTATLAGLALGQLLLGSISDALGRRNPLIVALSIYVLASVVVALSDTIALLFAMRFLQGLTAAAGMVLSQAMVRDLYSGSILARLISRLMLIVGVAPVLAPTIGAQFLLFGTWRTMFFGLGLFGLALVVLALIFVKDTLPVERRVKGGIGAALRSYGVLIRSRRYIGLVLTGSVAMGALFTYISSATFIFQGLYGMSAQVYALLFAAGALMLTAGSQLNGFLVGRVHPARIMRVALIGGTGAGALLLASALLDLGVTGVVCGILLVLFSLGFVMPNNPVIALHEHGNRAGAAAAFLGASQFLVGSIIAPVSGLFGASSAVPMAAIMAACLLVATVVYHLMARPSEIVRDIPWGGEAEKVA</sequence>
<evidence type="ECO:0000256" key="1">
    <source>
        <dbReference type="ARBA" id="ARBA00004651"/>
    </source>
</evidence>
<name>A0ABY8QUK2_9MICO</name>
<keyword evidence="3" id="KW-1003">Cell membrane</keyword>
<feature type="transmembrane region" description="Helical" evidence="8">
    <location>
        <begin position="341"/>
        <end position="358"/>
    </location>
</feature>
<accession>A0ABY8QUK2</accession>
<evidence type="ECO:0000256" key="3">
    <source>
        <dbReference type="ARBA" id="ARBA00022475"/>
    </source>
</evidence>
<reference evidence="9 10" key="1">
    <citation type="submission" date="2023-05" db="EMBL/GenBank/DDBJ databases">
        <title>Lithophilousrod everest ZFBP1038 complete genpme.</title>
        <authorList>
            <person name="Tian M."/>
        </authorList>
    </citation>
    <scope>NUCLEOTIDE SEQUENCE [LARGE SCALE GENOMIC DNA]</scope>
    <source>
        <strain evidence="9 10">ZFBP1038</strain>
    </source>
</reference>
<feature type="transmembrane region" description="Helical" evidence="8">
    <location>
        <begin position="196"/>
        <end position="217"/>
    </location>
</feature>
<dbReference type="PANTHER" id="PTHR43124:SF3">
    <property type="entry name" value="CHLORAMPHENICOL EFFLUX PUMP RV0191"/>
    <property type="match status" value="1"/>
</dbReference>
<evidence type="ECO:0000256" key="5">
    <source>
        <dbReference type="ARBA" id="ARBA00022989"/>
    </source>
</evidence>
<feature type="transmembrane region" description="Helical" evidence="8">
    <location>
        <begin position="427"/>
        <end position="447"/>
    </location>
</feature>
<dbReference type="RefSeq" id="WP_349638840.1">
    <property type="nucleotide sequence ID" value="NZ_CP090958.1"/>
</dbReference>
<evidence type="ECO:0000313" key="10">
    <source>
        <dbReference type="Proteomes" id="UP001209083"/>
    </source>
</evidence>
<dbReference type="Pfam" id="PF07690">
    <property type="entry name" value="MFS_1"/>
    <property type="match status" value="1"/>
</dbReference>
<feature type="transmembrane region" description="Helical" evidence="8">
    <location>
        <begin position="272"/>
        <end position="301"/>
    </location>
</feature>
<feature type="transmembrane region" description="Helical" evidence="8">
    <location>
        <begin position="223"/>
        <end position="242"/>
    </location>
</feature>
<keyword evidence="4 8" id="KW-0812">Transmembrane</keyword>
<dbReference type="InterPro" id="IPR050189">
    <property type="entry name" value="MFS_Efflux_Transporters"/>
</dbReference>
<feature type="region of interest" description="Disordered" evidence="7">
    <location>
        <begin position="1"/>
        <end position="59"/>
    </location>
</feature>
<dbReference type="Proteomes" id="UP001209083">
    <property type="component" value="Chromosome"/>
</dbReference>
<feature type="transmembrane region" description="Helical" evidence="8">
    <location>
        <begin position="135"/>
        <end position="160"/>
    </location>
</feature>
<feature type="transmembrane region" description="Helical" evidence="8">
    <location>
        <begin position="166"/>
        <end position="184"/>
    </location>
</feature>
<dbReference type="NCBIfam" id="TIGR00710">
    <property type="entry name" value="efflux_Bcr_CflA"/>
    <property type="match status" value="1"/>
</dbReference>
<evidence type="ECO:0000256" key="8">
    <source>
        <dbReference type="SAM" id="Phobius"/>
    </source>
</evidence>
<dbReference type="InterPro" id="IPR036259">
    <property type="entry name" value="MFS_trans_sf"/>
</dbReference>
<evidence type="ECO:0000313" key="9">
    <source>
        <dbReference type="EMBL" id="WGW12044.1"/>
    </source>
</evidence>
<dbReference type="Gene3D" id="1.20.1720.10">
    <property type="entry name" value="Multidrug resistance protein D"/>
    <property type="match status" value="1"/>
</dbReference>
<feature type="transmembrane region" description="Helical" evidence="8">
    <location>
        <begin position="307"/>
        <end position="329"/>
    </location>
</feature>
<dbReference type="InterPro" id="IPR004812">
    <property type="entry name" value="Efflux_drug-R_Bcr/CmlA"/>
</dbReference>
<evidence type="ECO:0000256" key="4">
    <source>
        <dbReference type="ARBA" id="ARBA00022692"/>
    </source>
</evidence>
<evidence type="ECO:0000256" key="2">
    <source>
        <dbReference type="ARBA" id="ARBA00022448"/>
    </source>
</evidence>
<feature type="transmembrane region" description="Helical" evidence="8">
    <location>
        <begin position="69"/>
        <end position="90"/>
    </location>
</feature>